<dbReference type="InterPro" id="IPR001309">
    <property type="entry name" value="Pept_C14_p20"/>
</dbReference>
<dbReference type="InterPro" id="IPR011600">
    <property type="entry name" value="Pept_C14_caspase"/>
</dbReference>
<dbReference type="InterPro" id="IPR029030">
    <property type="entry name" value="Caspase-like_dom_sf"/>
</dbReference>
<organism evidence="5 7">
    <name type="scientific">Hydra vulgaris</name>
    <name type="common">Hydra</name>
    <name type="synonym">Hydra attenuata</name>
    <dbReference type="NCBI Taxonomy" id="6087"/>
    <lineage>
        <taxon>Eukaryota</taxon>
        <taxon>Metazoa</taxon>
        <taxon>Cnidaria</taxon>
        <taxon>Hydrozoa</taxon>
        <taxon>Hydroidolina</taxon>
        <taxon>Anthoathecata</taxon>
        <taxon>Aplanulata</taxon>
        <taxon>Hydridae</taxon>
        <taxon>Hydra</taxon>
    </lineage>
</organism>
<dbReference type="CDD" id="cd00032">
    <property type="entry name" value="CASc"/>
    <property type="match status" value="1"/>
</dbReference>
<dbReference type="SMART" id="SM00115">
    <property type="entry name" value="CASc"/>
    <property type="match status" value="1"/>
</dbReference>
<evidence type="ECO:0000256" key="1">
    <source>
        <dbReference type="ARBA" id="ARBA00010134"/>
    </source>
</evidence>
<protein>
    <submittedName>
        <fullName evidence="6 7">Caspase-3 isoform X2</fullName>
    </submittedName>
</protein>
<dbReference type="InterPro" id="IPR015917">
    <property type="entry name" value="Pept_C14A"/>
</dbReference>
<dbReference type="Gene3D" id="3.40.50.1460">
    <property type="match status" value="1"/>
</dbReference>
<keyword evidence="5" id="KW-1185">Reference proteome</keyword>
<reference evidence="6 7" key="1">
    <citation type="submission" date="2025-05" db="UniProtKB">
        <authorList>
            <consortium name="RefSeq"/>
        </authorList>
    </citation>
    <scope>IDENTIFICATION</scope>
</reference>
<dbReference type="InterPro" id="IPR002138">
    <property type="entry name" value="Pept_C14_p10"/>
</dbReference>
<proteinExistence type="inferred from homology"/>
<evidence type="ECO:0000259" key="3">
    <source>
        <dbReference type="PROSITE" id="PS50207"/>
    </source>
</evidence>
<dbReference type="PANTHER" id="PTHR10454:SF210">
    <property type="entry name" value="CASPASE-2"/>
    <property type="match status" value="1"/>
</dbReference>
<evidence type="ECO:0000259" key="4">
    <source>
        <dbReference type="PROSITE" id="PS50208"/>
    </source>
</evidence>
<evidence type="ECO:0000313" key="5">
    <source>
        <dbReference type="Proteomes" id="UP001652625"/>
    </source>
</evidence>
<gene>
    <name evidence="6 7" type="primary">LOC100208555</name>
</gene>
<dbReference type="InterPro" id="IPR033139">
    <property type="entry name" value="Caspase_cys_AS"/>
</dbReference>
<dbReference type="Pfam" id="PF00656">
    <property type="entry name" value="Peptidase_C14"/>
    <property type="match status" value="1"/>
</dbReference>
<dbReference type="PRINTS" id="PR00376">
    <property type="entry name" value="IL1BCENZYME"/>
</dbReference>
<dbReference type="Proteomes" id="UP001652625">
    <property type="component" value="Chromosome 15"/>
</dbReference>
<dbReference type="GeneID" id="100208555"/>
<sequence>MDNLNNINKRKNDTLNDTDSLDVIDACPKKLKTHEIESSISKVTNATIIDKECSSNTQSKQEDIFGKKVFERNDEEGIQFSHIQYIPNEPKIDLSKVDFKFNSDNFYNTNTFPRGTLTIINVKNFMKSSNMDKYPRLGTDVDAENLCNLFLELGFKIDRFDNPKSTDVLNILKQAANEDYSKMSCCVVAILTHGKEEEIFCTNESLKIREIANIFCTKALANKPKLFLIQACRGTQLMESLDKVDGEELSSKANVLDLPVESDFLYAYSTVLGYYSWRNEESGSWFIKAVASVFRDNIHKMDVVRLLTRVNEVVSEKMSNAGNATKNNKKQIGSIISQLRKELFLPPIYGPMESLKDR</sequence>
<evidence type="ECO:0000313" key="7">
    <source>
        <dbReference type="RefSeq" id="XP_065674860.1"/>
    </source>
</evidence>
<dbReference type="PROSITE" id="PS50208">
    <property type="entry name" value="CASPASE_P20"/>
    <property type="match status" value="1"/>
</dbReference>
<accession>A0ABM4DK24</accession>
<name>A0ABM4DK24_HYDVU</name>
<dbReference type="InterPro" id="IPR002398">
    <property type="entry name" value="Pept_C14"/>
</dbReference>
<dbReference type="SUPFAM" id="SSF52129">
    <property type="entry name" value="Caspase-like"/>
    <property type="match status" value="1"/>
</dbReference>
<dbReference type="RefSeq" id="XP_065674859.1">
    <property type="nucleotide sequence ID" value="XM_065818787.1"/>
</dbReference>
<feature type="domain" description="Caspase family p20" evidence="4">
    <location>
        <begin position="113"/>
        <end position="236"/>
    </location>
</feature>
<feature type="domain" description="Caspase family p10" evidence="3">
    <location>
        <begin position="254"/>
        <end position="347"/>
    </location>
</feature>
<dbReference type="PANTHER" id="PTHR10454">
    <property type="entry name" value="CASPASE"/>
    <property type="match status" value="1"/>
</dbReference>
<dbReference type="PROSITE" id="PS50207">
    <property type="entry name" value="CASPASE_P10"/>
    <property type="match status" value="1"/>
</dbReference>
<dbReference type="PROSITE" id="PS01122">
    <property type="entry name" value="CASPASE_CYS"/>
    <property type="match status" value="1"/>
</dbReference>
<evidence type="ECO:0000256" key="2">
    <source>
        <dbReference type="RuleBase" id="RU003971"/>
    </source>
</evidence>
<evidence type="ECO:0000313" key="6">
    <source>
        <dbReference type="RefSeq" id="XP_065674859.1"/>
    </source>
</evidence>
<comment type="similarity">
    <text evidence="1 2">Belongs to the peptidase C14A family.</text>
</comment>
<dbReference type="RefSeq" id="XP_065674860.1">
    <property type="nucleotide sequence ID" value="XM_065818788.1"/>
</dbReference>